<dbReference type="AlphaFoldDB" id="A0A2V5I3F4"/>
<organism evidence="3 4">
    <name type="scientific">Aspergillus indologenus CBS 114.80</name>
    <dbReference type="NCBI Taxonomy" id="1450541"/>
    <lineage>
        <taxon>Eukaryota</taxon>
        <taxon>Fungi</taxon>
        <taxon>Dikarya</taxon>
        <taxon>Ascomycota</taxon>
        <taxon>Pezizomycotina</taxon>
        <taxon>Eurotiomycetes</taxon>
        <taxon>Eurotiomycetidae</taxon>
        <taxon>Eurotiales</taxon>
        <taxon>Aspergillaceae</taxon>
        <taxon>Aspergillus</taxon>
        <taxon>Aspergillus subgen. Circumdati</taxon>
    </lineage>
</organism>
<evidence type="ECO:0000259" key="2">
    <source>
        <dbReference type="Pfam" id="PF14214"/>
    </source>
</evidence>
<feature type="domain" description="Helitron helicase-like" evidence="2">
    <location>
        <begin position="134"/>
        <end position="263"/>
    </location>
</feature>
<feature type="region of interest" description="Disordered" evidence="1">
    <location>
        <begin position="30"/>
        <end position="59"/>
    </location>
</feature>
<evidence type="ECO:0000256" key="1">
    <source>
        <dbReference type="SAM" id="MobiDB-lite"/>
    </source>
</evidence>
<dbReference type="EMBL" id="KZ825546">
    <property type="protein sequence ID" value="PYI28513.1"/>
    <property type="molecule type" value="Genomic_DNA"/>
</dbReference>
<name>A0A2V5I3F4_9EURO</name>
<dbReference type="InterPro" id="IPR025476">
    <property type="entry name" value="Helitron_helicase-like"/>
</dbReference>
<dbReference type="Pfam" id="PF14214">
    <property type="entry name" value="Helitron_like_N"/>
    <property type="match status" value="1"/>
</dbReference>
<evidence type="ECO:0000313" key="3">
    <source>
        <dbReference type="EMBL" id="PYI28513.1"/>
    </source>
</evidence>
<keyword evidence="4" id="KW-1185">Reference proteome</keyword>
<sequence>MQAVQMSAQASVLAAAAIARERALTYRAHAREAEEAEAEEFEAAGGAPGRETGTPDTTNTIDLLDQQLDLEEYARQEAALAAILAGPRGEHRPLDGGLSWKGGAESLRRSGPPPRGGEWFTAVVIQERAEQEQRNLYSCLMDFMAYTDGSVSAEEIRRRVILPSGFVGSPCYMQQLFPDAMAIVQVYDLLLLFITITANSYWPEITNKLLPGQTADSCPDLTARVFELKKRELIGQIKDKSIFGPAPARFWTLEYQKCGLPYCYLIVFLTDCDQFLDPAVIDEVTDRKNKRPGSVPPKLI</sequence>
<protein>
    <recommendedName>
        <fullName evidence="2">Helitron helicase-like domain-containing protein</fullName>
    </recommendedName>
</protein>
<dbReference type="Proteomes" id="UP000248817">
    <property type="component" value="Unassembled WGS sequence"/>
</dbReference>
<proteinExistence type="predicted"/>
<accession>A0A2V5I3F4</accession>
<gene>
    <name evidence="3" type="ORF">BP00DRAFT_480975</name>
</gene>
<reference evidence="3 4" key="1">
    <citation type="submission" date="2018-02" db="EMBL/GenBank/DDBJ databases">
        <title>The genomes of Aspergillus section Nigri reveals drivers in fungal speciation.</title>
        <authorList>
            <consortium name="DOE Joint Genome Institute"/>
            <person name="Vesth T.C."/>
            <person name="Nybo J."/>
            <person name="Theobald S."/>
            <person name="Brandl J."/>
            <person name="Frisvad J.C."/>
            <person name="Nielsen K.F."/>
            <person name="Lyhne E.K."/>
            <person name="Kogle M.E."/>
            <person name="Kuo A."/>
            <person name="Riley R."/>
            <person name="Clum A."/>
            <person name="Nolan M."/>
            <person name="Lipzen A."/>
            <person name="Salamov A."/>
            <person name="Henrissat B."/>
            <person name="Wiebenga A."/>
            <person name="De vries R.P."/>
            <person name="Grigoriev I.V."/>
            <person name="Mortensen U.H."/>
            <person name="Andersen M.R."/>
            <person name="Baker S.E."/>
        </authorList>
    </citation>
    <scope>NUCLEOTIDE SEQUENCE [LARGE SCALE GENOMIC DNA]</scope>
    <source>
        <strain evidence="3 4">CBS 114.80</strain>
    </source>
</reference>
<evidence type="ECO:0000313" key="4">
    <source>
        <dbReference type="Proteomes" id="UP000248817"/>
    </source>
</evidence>